<feature type="region of interest" description="Disordered" evidence="11">
    <location>
        <begin position="84"/>
        <end position="103"/>
    </location>
</feature>
<dbReference type="SMART" id="SM00389">
    <property type="entry name" value="HOX"/>
    <property type="match status" value="1"/>
</dbReference>
<comment type="caution">
    <text evidence="13">The sequence shown here is derived from an EMBL/GenBank/DDBJ whole genome shotgun (WGS) entry which is preliminary data.</text>
</comment>
<reference evidence="13" key="1">
    <citation type="submission" date="2023-08" db="EMBL/GenBank/DDBJ databases">
        <title>Pelteobagrus vachellii genome.</title>
        <authorList>
            <person name="Liu H."/>
        </authorList>
    </citation>
    <scope>NUCLEOTIDE SEQUENCE</scope>
    <source>
        <strain evidence="13">PRFRI_2022a</strain>
        <tissue evidence="13">Muscle</tissue>
    </source>
</reference>
<keyword evidence="6 9" id="KW-0371">Homeobox</keyword>
<dbReference type="GO" id="GO:0048704">
    <property type="term" value="P:embryonic skeletal system morphogenesis"/>
    <property type="evidence" value="ECO:0007669"/>
    <property type="project" value="TreeGrafter"/>
</dbReference>
<name>A0AA88SEW3_TACVA</name>
<keyword evidence="4" id="KW-0805">Transcription regulation</keyword>
<evidence type="ECO:0000256" key="7">
    <source>
        <dbReference type="ARBA" id="ARBA00023163"/>
    </source>
</evidence>
<accession>A0AA88SEW3</accession>
<sequence length="389" mass="43160">MQNATYCDGLAIYSGYSKQRANGLAYEAKQQNYFSTVHVESDDQRPACSMQCPTISGTLHNLEDSQNKGTQVTVGANDRLCPKTIAKNSSNGQNVKNAGHSTLTSATRKQIYPWMKESRQNTKQKSSRPVTSSESCSGDNSPSNSHNSKRARTAYTSAQLVELEKEFHFNRYLCRPRRVEMANLLNLSERQIKIWFQNRRMKYKKDQKGQSPNSPILPTSGSVADGGGYISSIHSMLNRMPYNALSPTAYSNAQRNTYSLSTSHPQALSSMFNNCPSSQKTYLGTRSVTPECDMQHFQDNNHIGVQTQGSNEYVGANGTYVDSIGSTGSSIYNLPQLPQDAHDNIDYNSAISMGNSHYPGALEPAQYSYSDFTQHYSQGKIQEASKLTH</sequence>
<keyword evidence="3" id="KW-0217">Developmental protein</keyword>
<evidence type="ECO:0000256" key="11">
    <source>
        <dbReference type="SAM" id="MobiDB-lite"/>
    </source>
</evidence>
<feature type="compositionally biased region" description="Polar residues" evidence="11">
    <location>
        <begin position="121"/>
        <end position="146"/>
    </location>
</feature>
<keyword evidence="8 9" id="KW-0539">Nucleus</keyword>
<comment type="subcellular location">
    <subcellularLocation>
        <location evidence="1 9 10">Nucleus</location>
    </subcellularLocation>
</comment>
<dbReference type="FunFam" id="1.10.10.60:FF:000094">
    <property type="entry name" value="Homeobox protein Hox-A3"/>
    <property type="match status" value="1"/>
</dbReference>
<evidence type="ECO:0000256" key="6">
    <source>
        <dbReference type="ARBA" id="ARBA00023155"/>
    </source>
</evidence>
<dbReference type="GO" id="GO:0005634">
    <property type="term" value="C:nucleus"/>
    <property type="evidence" value="ECO:0007669"/>
    <property type="project" value="UniProtKB-SubCell"/>
</dbReference>
<dbReference type="CDD" id="cd00086">
    <property type="entry name" value="homeodomain"/>
    <property type="match status" value="1"/>
</dbReference>
<dbReference type="InterPro" id="IPR025281">
    <property type="entry name" value="DUF4074"/>
</dbReference>
<evidence type="ECO:0000256" key="9">
    <source>
        <dbReference type="PROSITE-ProRule" id="PRU00108"/>
    </source>
</evidence>
<dbReference type="PRINTS" id="PR00024">
    <property type="entry name" value="HOMEOBOX"/>
</dbReference>
<dbReference type="GO" id="GO:0000978">
    <property type="term" value="F:RNA polymerase II cis-regulatory region sequence-specific DNA binding"/>
    <property type="evidence" value="ECO:0007669"/>
    <property type="project" value="TreeGrafter"/>
</dbReference>
<dbReference type="PROSITE" id="PS00027">
    <property type="entry name" value="HOMEOBOX_1"/>
    <property type="match status" value="1"/>
</dbReference>
<dbReference type="InterPro" id="IPR009057">
    <property type="entry name" value="Homeodomain-like_sf"/>
</dbReference>
<evidence type="ECO:0000313" key="13">
    <source>
        <dbReference type="EMBL" id="KAK2836756.1"/>
    </source>
</evidence>
<evidence type="ECO:0000256" key="3">
    <source>
        <dbReference type="ARBA" id="ARBA00022473"/>
    </source>
</evidence>
<dbReference type="PANTHER" id="PTHR45664">
    <property type="entry name" value="PROTEIN ZERKNUELLT 1-RELATED"/>
    <property type="match status" value="1"/>
</dbReference>
<protein>
    <recommendedName>
        <fullName evidence="12">Homeobox domain-containing protein</fullName>
    </recommendedName>
</protein>
<feature type="DNA-binding region" description="Homeobox" evidence="9">
    <location>
        <begin position="148"/>
        <end position="207"/>
    </location>
</feature>
<keyword evidence="5 9" id="KW-0238">DNA-binding</keyword>
<dbReference type="Gene3D" id="1.10.10.60">
    <property type="entry name" value="Homeodomain-like"/>
    <property type="match status" value="1"/>
</dbReference>
<evidence type="ECO:0000313" key="14">
    <source>
        <dbReference type="Proteomes" id="UP001187315"/>
    </source>
</evidence>
<dbReference type="InterPro" id="IPR001356">
    <property type="entry name" value="HD"/>
</dbReference>
<evidence type="ECO:0000256" key="10">
    <source>
        <dbReference type="RuleBase" id="RU000682"/>
    </source>
</evidence>
<gene>
    <name evidence="13" type="ORF">Q7C36_014625</name>
</gene>
<dbReference type="Pfam" id="PF13293">
    <property type="entry name" value="DUF4074"/>
    <property type="match status" value="1"/>
</dbReference>
<evidence type="ECO:0000256" key="2">
    <source>
        <dbReference type="ARBA" id="ARBA00009107"/>
    </source>
</evidence>
<evidence type="ECO:0000256" key="8">
    <source>
        <dbReference type="ARBA" id="ARBA00023242"/>
    </source>
</evidence>
<feature type="domain" description="Homeobox" evidence="12">
    <location>
        <begin position="146"/>
        <end position="206"/>
    </location>
</feature>
<keyword evidence="7" id="KW-0804">Transcription</keyword>
<dbReference type="PANTHER" id="PTHR45664:SF13">
    <property type="entry name" value="HOMEOBOX PROTEIN HOX-A3"/>
    <property type="match status" value="1"/>
</dbReference>
<dbReference type="AlphaFoldDB" id="A0AA88SEW3"/>
<feature type="region of interest" description="Disordered" evidence="11">
    <location>
        <begin position="112"/>
        <end position="151"/>
    </location>
</feature>
<dbReference type="InterPro" id="IPR017970">
    <property type="entry name" value="Homeobox_CS"/>
</dbReference>
<organism evidence="13 14">
    <name type="scientific">Tachysurus vachellii</name>
    <name type="common">Darkbarbel catfish</name>
    <name type="synonym">Pelteobagrus vachellii</name>
    <dbReference type="NCBI Taxonomy" id="175792"/>
    <lineage>
        <taxon>Eukaryota</taxon>
        <taxon>Metazoa</taxon>
        <taxon>Chordata</taxon>
        <taxon>Craniata</taxon>
        <taxon>Vertebrata</taxon>
        <taxon>Euteleostomi</taxon>
        <taxon>Actinopterygii</taxon>
        <taxon>Neopterygii</taxon>
        <taxon>Teleostei</taxon>
        <taxon>Ostariophysi</taxon>
        <taxon>Siluriformes</taxon>
        <taxon>Bagridae</taxon>
        <taxon>Tachysurus</taxon>
    </lineage>
</organism>
<dbReference type="InterPro" id="IPR020479">
    <property type="entry name" value="HD_metazoa"/>
</dbReference>
<dbReference type="EMBL" id="JAVHJS010000014">
    <property type="protein sequence ID" value="KAK2836756.1"/>
    <property type="molecule type" value="Genomic_DNA"/>
</dbReference>
<dbReference type="PROSITE" id="PS00032">
    <property type="entry name" value="ANTENNAPEDIA"/>
    <property type="match status" value="1"/>
</dbReference>
<dbReference type="Proteomes" id="UP001187315">
    <property type="component" value="Unassembled WGS sequence"/>
</dbReference>
<proteinExistence type="inferred from homology"/>
<dbReference type="PROSITE" id="PS50071">
    <property type="entry name" value="HOMEOBOX_2"/>
    <property type="match status" value="1"/>
</dbReference>
<dbReference type="GO" id="GO:0009952">
    <property type="term" value="P:anterior/posterior pattern specification"/>
    <property type="evidence" value="ECO:0007669"/>
    <property type="project" value="TreeGrafter"/>
</dbReference>
<feature type="compositionally biased region" description="Polar residues" evidence="11">
    <location>
        <begin position="86"/>
        <end position="103"/>
    </location>
</feature>
<dbReference type="SUPFAM" id="SSF46689">
    <property type="entry name" value="Homeodomain-like"/>
    <property type="match status" value="1"/>
</dbReference>
<evidence type="ECO:0000256" key="1">
    <source>
        <dbReference type="ARBA" id="ARBA00004123"/>
    </source>
</evidence>
<evidence type="ECO:0000256" key="4">
    <source>
        <dbReference type="ARBA" id="ARBA00023015"/>
    </source>
</evidence>
<keyword evidence="14" id="KW-1185">Reference proteome</keyword>
<dbReference type="Pfam" id="PF00046">
    <property type="entry name" value="Homeodomain"/>
    <property type="match status" value="1"/>
</dbReference>
<dbReference type="GO" id="GO:0000981">
    <property type="term" value="F:DNA-binding transcription factor activity, RNA polymerase II-specific"/>
    <property type="evidence" value="ECO:0007669"/>
    <property type="project" value="InterPro"/>
</dbReference>
<evidence type="ECO:0000256" key="5">
    <source>
        <dbReference type="ARBA" id="ARBA00023125"/>
    </source>
</evidence>
<evidence type="ECO:0000259" key="12">
    <source>
        <dbReference type="PROSITE" id="PS50071"/>
    </source>
</evidence>
<dbReference type="InterPro" id="IPR001827">
    <property type="entry name" value="Homeobox_Antennapedia_CS"/>
</dbReference>
<comment type="similarity">
    <text evidence="2">Belongs to the Antp homeobox family.</text>
</comment>